<organism evidence="2 3">
    <name type="scientific">Fusarium vanettenii (strain ATCC MYA-4622 / CBS 123669 / FGSC 9596 / NRRL 45880 / 77-13-4)</name>
    <name type="common">Fusarium solani subsp. pisi</name>
    <dbReference type="NCBI Taxonomy" id="660122"/>
    <lineage>
        <taxon>Eukaryota</taxon>
        <taxon>Fungi</taxon>
        <taxon>Dikarya</taxon>
        <taxon>Ascomycota</taxon>
        <taxon>Pezizomycotina</taxon>
        <taxon>Sordariomycetes</taxon>
        <taxon>Hypocreomycetidae</taxon>
        <taxon>Hypocreales</taxon>
        <taxon>Nectriaceae</taxon>
        <taxon>Fusarium</taxon>
        <taxon>Fusarium solani species complex</taxon>
        <taxon>Fusarium vanettenii</taxon>
    </lineage>
</organism>
<dbReference type="RefSeq" id="XP_003047527.1">
    <property type="nucleotide sequence ID" value="XM_003047481.1"/>
</dbReference>
<keyword evidence="1" id="KW-0812">Transmembrane</keyword>
<keyword evidence="1" id="KW-0472">Membrane</keyword>
<keyword evidence="3" id="KW-1185">Reference proteome</keyword>
<gene>
    <name evidence="2" type="ORF">NECHADRAFT_87905</name>
</gene>
<dbReference type="HOGENOM" id="CLU_562700_0_0_1"/>
<sequence length="485" mass="54149">MTDSHNSSLPSQKKYPNELPQNCLFIHVAKRVDYNNYRTYACNDFGGAGLAGKSSTAYALILLITIPPVCRYFRAIGRVGQARRTISVQIPCELTLAVEWLCRILYVLMIYFYVILVLHFTYFSHSESLHLRVLRLRASKLRGSSSSDPWEPQFDGWSIGRTLGPVYYQIIAEKWNDSAGPLRKDIIQALSHTDWTVIDILRIGYERSNQRTGLDFDYPFTLLISVGEGSTSWGPSYAVVARYHRTLQRHGVRDIPVEMKEAALVRLSAPRLHSRDVTYPVEINHLFSTNVGVSIARLDQPDREGTKCLYRRDRGTGKILALACRHVTLETAEDHTSRIGGHVLFSPKLSNEVNGTYAVGVERLRDWALIELHADKHHVPLNALTSRVAVAPGAVEAIIAGAGTDGFESQAELWVHSTRNNLQLGGTISKAEMNKPPPEYESKSLDEPAIMVTKYGCTTSLISSATNEAMSITREPIVHAIFGLN</sequence>
<feature type="transmembrane region" description="Helical" evidence="1">
    <location>
        <begin position="55"/>
        <end position="74"/>
    </location>
</feature>
<dbReference type="OrthoDB" id="5424209at2759"/>
<evidence type="ECO:0000256" key="1">
    <source>
        <dbReference type="SAM" id="Phobius"/>
    </source>
</evidence>
<dbReference type="InParanoid" id="C7Z3D0"/>
<feature type="transmembrane region" description="Helical" evidence="1">
    <location>
        <begin position="104"/>
        <end position="123"/>
    </location>
</feature>
<protein>
    <submittedName>
        <fullName evidence="2">Uncharacterized protein</fullName>
    </submittedName>
</protein>
<dbReference type="EMBL" id="GG698907">
    <property type="protein sequence ID" value="EEU41814.1"/>
    <property type="molecule type" value="Genomic_DNA"/>
</dbReference>
<evidence type="ECO:0000313" key="2">
    <source>
        <dbReference type="EMBL" id="EEU41814.1"/>
    </source>
</evidence>
<dbReference type="AlphaFoldDB" id="C7Z3D0"/>
<dbReference type="KEGG" id="nhe:NECHADRAFT_87905"/>
<name>C7Z3D0_FUSV7</name>
<dbReference type="VEuPathDB" id="FungiDB:NECHADRAFT_87905"/>
<evidence type="ECO:0000313" key="3">
    <source>
        <dbReference type="Proteomes" id="UP000005206"/>
    </source>
</evidence>
<proteinExistence type="predicted"/>
<accession>C7Z3D0</accession>
<keyword evidence="1" id="KW-1133">Transmembrane helix</keyword>
<dbReference type="GeneID" id="9676339"/>
<reference evidence="2 3" key="1">
    <citation type="journal article" date="2009" name="PLoS Genet.">
        <title>The genome of Nectria haematococca: contribution of supernumerary chromosomes to gene expansion.</title>
        <authorList>
            <person name="Coleman J.J."/>
            <person name="Rounsley S.D."/>
            <person name="Rodriguez-Carres M."/>
            <person name="Kuo A."/>
            <person name="Wasmann C.C."/>
            <person name="Grimwood J."/>
            <person name="Schmutz J."/>
            <person name="Taga M."/>
            <person name="White G.J."/>
            <person name="Zhou S."/>
            <person name="Schwartz D.C."/>
            <person name="Freitag M."/>
            <person name="Ma L.J."/>
            <person name="Danchin E.G."/>
            <person name="Henrissat B."/>
            <person name="Coutinho P.M."/>
            <person name="Nelson D.R."/>
            <person name="Straney D."/>
            <person name="Napoli C.A."/>
            <person name="Barker B.M."/>
            <person name="Gribskov M."/>
            <person name="Rep M."/>
            <person name="Kroken S."/>
            <person name="Molnar I."/>
            <person name="Rensing C."/>
            <person name="Kennell J.C."/>
            <person name="Zamora J."/>
            <person name="Farman M.L."/>
            <person name="Selker E.U."/>
            <person name="Salamov A."/>
            <person name="Shapiro H."/>
            <person name="Pangilinan J."/>
            <person name="Lindquist E."/>
            <person name="Lamers C."/>
            <person name="Grigoriev I.V."/>
            <person name="Geiser D.M."/>
            <person name="Covert S.F."/>
            <person name="Temporini E."/>
            <person name="Vanetten H.D."/>
        </authorList>
    </citation>
    <scope>NUCLEOTIDE SEQUENCE [LARGE SCALE GENOMIC DNA]</scope>
    <source>
        <strain evidence="3">ATCC MYA-4622 / CBS 123669 / FGSC 9596 / NRRL 45880 / 77-13-4</strain>
    </source>
</reference>
<dbReference type="eggNOG" id="ENOG502QR0D">
    <property type="taxonomic scope" value="Eukaryota"/>
</dbReference>
<dbReference type="Proteomes" id="UP000005206">
    <property type="component" value="Chromosome 12"/>
</dbReference>